<dbReference type="InterPro" id="IPR044068">
    <property type="entry name" value="CB"/>
</dbReference>
<feature type="domain" description="Core-binding (CB)" evidence="2">
    <location>
        <begin position="15"/>
        <end position="91"/>
    </location>
</feature>
<dbReference type="InterPro" id="IPR010998">
    <property type="entry name" value="Integrase_recombinase_N"/>
</dbReference>
<feature type="non-terminal residue" evidence="3">
    <location>
        <position position="1"/>
    </location>
</feature>
<reference evidence="3" key="1">
    <citation type="journal article" date="2014" name="Front. Microbiol.">
        <title>High frequency of phylogenetically diverse reductive dehalogenase-homologous genes in deep subseafloor sedimentary metagenomes.</title>
        <authorList>
            <person name="Kawai M."/>
            <person name="Futagami T."/>
            <person name="Toyoda A."/>
            <person name="Takaki Y."/>
            <person name="Nishi S."/>
            <person name="Hori S."/>
            <person name="Arai W."/>
            <person name="Tsubouchi T."/>
            <person name="Morono Y."/>
            <person name="Uchiyama I."/>
            <person name="Ito T."/>
            <person name="Fujiyama A."/>
            <person name="Inagaki F."/>
            <person name="Takami H."/>
        </authorList>
    </citation>
    <scope>NUCLEOTIDE SEQUENCE</scope>
    <source>
        <strain evidence="3">Expedition CK06-06</strain>
    </source>
</reference>
<evidence type="ECO:0000256" key="1">
    <source>
        <dbReference type="ARBA" id="ARBA00023125"/>
    </source>
</evidence>
<dbReference type="InterPro" id="IPR011010">
    <property type="entry name" value="DNA_brk_join_enz"/>
</dbReference>
<protein>
    <recommendedName>
        <fullName evidence="2">Core-binding (CB) domain-containing protein</fullName>
    </recommendedName>
</protein>
<accession>X1RI34</accession>
<organism evidence="3">
    <name type="scientific">marine sediment metagenome</name>
    <dbReference type="NCBI Taxonomy" id="412755"/>
    <lineage>
        <taxon>unclassified sequences</taxon>
        <taxon>metagenomes</taxon>
        <taxon>ecological metagenomes</taxon>
    </lineage>
</organism>
<name>X1RI34_9ZZZZ</name>
<dbReference type="Gene3D" id="1.10.150.130">
    <property type="match status" value="1"/>
</dbReference>
<dbReference type="EMBL" id="BARW01013471">
    <property type="protein sequence ID" value="GAI80278.1"/>
    <property type="molecule type" value="Genomic_DNA"/>
</dbReference>
<keyword evidence="1" id="KW-0238">DNA-binding</keyword>
<dbReference type="AlphaFoldDB" id="X1RI34"/>
<gene>
    <name evidence="3" type="ORF">S12H4_24671</name>
</gene>
<sequence>VQVLESESRTSGSPLSTQELIDKFLAAKQAANRSEATIKTYMDTLRPFARAYPVLPTKPEQIEEYLAPHRGENSTAKDIYIVLSIFYKFASTRFRVPDPAALAAPGRQLPLGLCLL</sequence>
<evidence type="ECO:0000259" key="2">
    <source>
        <dbReference type="PROSITE" id="PS51900"/>
    </source>
</evidence>
<dbReference type="SUPFAM" id="SSF56349">
    <property type="entry name" value="DNA breaking-rejoining enzymes"/>
    <property type="match status" value="1"/>
</dbReference>
<comment type="caution">
    <text evidence="3">The sequence shown here is derived from an EMBL/GenBank/DDBJ whole genome shotgun (WGS) entry which is preliminary data.</text>
</comment>
<proteinExistence type="predicted"/>
<dbReference type="GO" id="GO:0003677">
    <property type="term" value="F:DNA binding"/>
    <property type="evidence" value="ECO:0007669"/>
    <property type="project" value="UniProtKB-KW"/>
</dbReference>
<dbReference type="PROSITE" id="PS51900">
    <property type="entry name" value="CB"/>
    <property type="match status" value="1"/>
</dbReference>
<evidence type="ECO:0000313" key="3">
    <source>
        <dbReference type="EMBL" id="GAI80278.1"/>
    </source>
</evidence>